<dbReference type="InterPro" id="IPR007751">
    <property type="entry name" value="DUF676_lipase-like"/>
</dbReference>
<evidence type="ECO:0000256" key="2">
    <source>
        <dbReference type="ARBA" id="ARBA00022963"/>
    </source>
</evidence>
<dbReference type="GO" id="GO:0016042">
    <property type="term" value="P:lipid catabolic process"/>
    <property type="evidence" value="ECO:0007669"/>
    <property type="project" value="UniProtKB-KW"/>
</dbReference>
<dbReference type="InterPro" id="IPR029058">
    <property type="entry name" value="AB_hydrolase_fold"/>
</dbReference>
<name>A0A4C2E9G1_9SACH</name>
<keyword evidence="6" id="KW-1185">Reference proteome</keyword>
<dbReference type="InterPro" id="IPR044294">
    <property type="entry name" value="Lipase-like"/>
</dbReference>
<dbReference type="InterPro" id="IPR016445">
    <property type="entry name" value="Rog1_fam"/>
</dbReference>
<dbReference type="Proteomes" id="UP000301737">
    <property type="component" value="Unassembled WGS sequence"/>
</dbReference>
<dbReference type="Gene3D" id="3.40.50.1820">
    <property type="entry name" value="alpha/beta hydrolase"/>
    <property type="match status" value="1"/>
</dbReference>
<dbReference type="Pfam" id="PF05057">
    <property type="entry name" value="DUF676"/>
    <property type="match status" value="1"/>
</dbReference>
<protein>
    <recommendedName>
        <fullName evidence="4">DUF676 domain-containing protein</fullName>
    </recommendedName>
</protein>
<comment type="similarity">
    <text evidence="1">Belongs to the putative lipase ROG1 family.</text>
</comment>
<reference evidence="5 6" key="1">
    <citation type="submission" date="2019-01" db="EMBL/GenBank/DDBJ databases">
        <title>Draft Genome Sequencing of Zygosaccharomyces mellis Ca-7.</title>
        <authorList>
            <person name="Shiwa Y."/>
            <person name="Kanesaki Y."/>
            <person name="Ishige T."/>
            <person name="Mura K."/>
            <person name="Hori T."/>
            <person name="Tamura T."/>
        </authorList>
    </citation>
    <scope>NUCLEOTIDE SEQUENCE [LARGE SCALE GENOMIC DNA]</scope>
    <source>
        <strain evidence="5 6">Ca-7</strain>
    </source>
</reference>
<gene>
    <name evidence="5" type="ORF">ZYGM_001608</name>
</gene>
<keyword evidence="2" id="KW-0443">Lipid metabolism</keyword>
<evidence type="ECO:0000256" key="3">
    <source>
        <dbReference type="SAM" id="MobiDB-lite"/>
    </source>
</evidence>
<sequence>MLIRDLEGNKPLRSEEKQTKKLNNPIMGNSNDTGVLYHYKSAVKVGEFERYVITYDLYDGDDIPTDISLDSLWLRVKNLENLTHRAAYLMGPFALYCDVRTEDYHHSQKIYASVDRPKYEPNLQAQQRCIAELSLHQIRKRYVWIVDVVSQILFSTVSQVAFEITIGKTKQSLSEKVDRLIENGSHSNQLTVTRLTTSDMWNLPPQLQTKKKITHLVMLTHGLHSNVSTDMVYLMEQIYKAQSNYPDERIVVKGYTGNVCHTEKGVKYMGTRLGKYIAEELYEESIKKISFIAHSLGGLVQSFAISYIAVKYPWFFQRVRPINFISIASPFLGVVTDNPTYINLLLSFGVIGKSGQDLSLEKEPHHGVPLLYLLSGDPFKSILTKFKRRTLYMNAVNDGIVPLYTASMLFLDYEEVLKKLRELEDNQSTLQADSAGVIRQDDFVGKHLISPFNKFVSMIAPQKFPGDIPKIPKKSFLESAMSIIVPPLPDESFILDPSTRKPVIIHDKVYTEKDIPPVLSDAEDTYKDSKNILLEPFTIRRKDKSLEETIARRWHEGVSWRKVVVSLKPDAHNNILVRRRFTNAYGWPVTDHLIESHFNGDDNNDCMNYDYFGVSQELIPQDQNGQLLEPNKDYAWITKVENTGIFHEGPTGMISTVGEMLDSFSKKAFHEDTSKNESNQENVNQSGIASFGFEDGGI</sequence>
<dbReference type="PIRSF" id="PIRSF005412">
    <property type="entry name" value="UCP005412_abhydr"/>
    <property type="match status" value="1"/>
</dbReference>
<dbReference type="PANTHER" id="PTHR12482:SF62">
    <property type="entry name" value="LIPASE ROG1-RELATED"/>
    <property type="match status" value="1"/>
</dbReference>
<evidence type="ECO:0000256" key="1">
    <source>
        <dbReference type="ARBA" id="ARBA00007920"/>
    </source>
</evidence>
<dbReference type="GO" id="GO:0047372">
    <property type="term" value="F:monoacylglycerol lipase activity"/>
    <property type="evidence" value="ECO:0007669"/>
    <property type="project" value="TreeGrafter"/>
</dbReference>
<feature type="compositionally biased region" description="Polar residues" evidence="3">
    <location>
        <begin position="676"/>
        <end position="688"/>
    </location>
</feature>
<dbReference type="PANTHER" id="PTHR12482">
    <property type="entry name" value="LIPASE ROG1-RELATED-RELATED"/>
    <property type="match status" value="1"/>
</dbReference>
<dbReference type="SUPFAM" id="SSF53474">
    <property type="entry name" value="alpha/beta-Hydrolases"/>
    <property type="match status" value="1"/>
</dbReference>
<feature type="domain" description="DUF676" evidence="4">
    <location>
        <begin position="211"/>
        <end position="405"/>
    </location>
</feature>
<dbReference type="AlphaFoldDB" id="A0A4C2E9G1"/>
<evidence type="ECO:0000313" key="5">
    <source>
        <dbReference type="EMBL" id="GCF00522.1"/>
    </source>
</evidence>
<feature type="region of interest" description="Disordered" evidence="3">
    <location>
        <begin position="670"/>
        <end position="698"/>
    </location>
</feature>
<evidence type="ECO:0000259" key="4">
    <source>
        <dbReference type="Pfam" id="PF05057"/>
    </source>
</evidence>
<accession>A0A4C2E9G1</accession>
<comment type="caution">
    <text evidence="5">The sequence shown here is derived from an EMBL/GenBank/DDBJ whole genome shotgun (WGS) entry which is preliminary data.</text>
</comment>
<organism evidence="5 6">
    <name type="scientific">Zygosaccharomyces mellis</name>
    <dbReference type="NCBI Taxonomy" id="42258"/>
    <lineage>
        <taxon>Eukaryota</taxon>
        <taxon>Fungi</taxon>
        <taxon>Dikarya</taxon>
        <taxon>Ascomycota</taxon>
        <taxon>Saccharomycotina</taxon>
        <taxon>Saccharomycetes</taxon>
        <taxon>Saccharomycetales</taxon>
        <taxon>Saccharomycetaceae</taxon>
        <taxon>Zygosaccharomyces</taxon>
    </lineage>
</organism>
<dbReference type="OrthoDB" id="5368485at2759"/>
<keyword evidence="2" id="KW-0442">Lipid degradation</keyword>
<proteinExistence type="inferred from homology"/>
<dbReference type="EMBL" id="BIMX01000019">
    <property type="protein sequence ID" value="GCF00522.1"/>
    <property type="molecule type" value="Genomic_DNA"/>
</dbReference>
<evidence type="ECO:0000313" key="6">
    <source>
        <dbReference type="Proteomes" id="UP000301737"/>
    </source>
</evidence>